<proteinExistence type="predicted"/>
<gene>
    <name evidence="2" type="ordered locus">BLJ_0404</name>
</gene>
<feature type="transmembrane region" description="Helical" evidence="1">
    <location>
        <begin position="478"/>
        <end position="508"/>
    </location>
</feature>
<dbReference type="EMBL" id="CP002010">
    <property type="protein sequence ID" value="ADG99883.1"/>
    <property type="molecule type" value="Genomic_DNA"/>
</dbReference>
<feature type="transmembrane region" description="Helical" evidence="1">
    <location>
        <begin position="448"/>
        <end position="466"/>
    </location>
</feature>
<keyword evidence="1" id="KW-0812">Transmembrane</keyword>
<evidence type="ECO:0008006" key="4">
    <source>
        <dbReference type="Google" id="ProtNLM"/>
    </source>
</evidence>
<feature type="transmembrane region" description="Helical" evidence="1">
    <location>
        <begin position="352"/>
        <end position="375"/>
    </location>
</feature>
<evidence type="ECO:0000313" key="3">
    <source>
        <dbReference type="Proteomes" id="UP000006740"/>
    </source>
</evidence>
<protein>
    <recommendedName>
        <fullName evidence="4">O-antigen ligase domain-containing protein</fullName>
    </recommendedName>
</protein>
<keyword evidence="1" id="KW-0472">Membrane</keyword>
<evidence type="ECO:0000256" key="1">
    <source>
        <dbReference type="SAM" id="Phobius"/>
    </source>
</evidence>
<dbReference type="Proteomes" id="UP000006740">
    <property type="component" value="Chromosome"/>
</dbReference>
<dbReference type="HOGENOM" id="CLU_021840_1_0_11"/>
<keyword evidence="1" id="KW-1133">Transmembrane helix</keyword>
<feature type="transmembrane region" description="Helical" evidence="1">
    <location>
        <begin position="304"/>
        <end position="320"/>
    </location>
</feature>
<name>D6ZY88_BIFLJ</name>
<feature type="transmembrane region" description="Helical" evidence="1">
    <location>
        <begin position="387"/>
        <end position="408"/>
    </location>
</feature>
<organism evidence="2 3">
    <name type="scientific">Bifidobacterium longum subsp. longum (strain JDM301)</name>
    <dbReference type="NCBI Taxonomy" id="759350"/>
    <lineage>
        <taxon>Bacteria</taxon>
        <taxon>Bacillati</taxon>
        <taxon>Actinomycetota</taxon>
        <taxon>Actinomycetes</taxon>
        <taxon>Bifidobacteriales</taxon>
        <taxon>Bifidobacteriaceae</taxon>
        <taxon>Bifidobacterium</taxon>
    </lineage>
</organism>
<sequence length="747" mass="82083">MSERIVRRIHMVFDIARMLAWQILPQRAAQRCIDELNATADAQNRLVPSHYSWQQNRFHSVALRREHLATAGGGGRCTNHRSHIRPARKQKRVKPFGTLRKNVGVIGQRQHDGRTAGPHYRLHISGQHPQTIAPVIHQRSHRNERSIRSHACLFSPKCRFRRSAANRLIQWPIMPSLYRTNVTGRAALSRQPAATRSHNVPMMGGSVRPCQCSGHCTFSGESMPPSAHRDERVRLTGRENHMNQACVRNDTIDAGNHHGRPQYRSFLRFLTSQERNVIWLLLAVAFLPVDGTTLGLYAPFWSPISPALFAVYCLCNWRQLRIAANRYLPMFLLPVVCIILSIPGWLKFGIHLNAAFMSITGLLGVLATLGAIALAFDIKRIPWRTPLRILIASYWVSFGVGVVQWLSIRLRAKPLTDYFSHLMYRQYISDNSVWGGGRPQFLFAEPSYIGMHLFGILLPLMWLMRGRDRIYAKRLRDLIVTYAVGAVLMQAGTRIVIDSVVALLIALVARTDWHDGARRVRGMLQILGACALGLLGVLADSRLSAIAENGAEGDGSFFARIYQSLDPICGLLTHPWTLLTGYGAGNIINAVWAGAAKAGRLLDGLGMNGGAATGFAAGVNADTVWTMCAYTSVIAEYGLIGLAMLVGASMACMTRGRTVCRGGADGASSDGLAHGVCVTDVADVADVAGGNSGDGVAGAGSGESGVWHKTVICWLVLVAYLYIQCENYAFAALPLLVFAASKVRRER</sequence>
<feature type="transmembrane region" description="Helical" evidence="1">
    <location>
        <begin position="520"/>
        <end position="539"/>
    </location>
</feature>
<accession>D6ZY88</accession>
<reference evidence="2 3" key="1">
    <citation type="journal article" date="2010" name="J. Bacteriol.">
        <title>Complete genome sequence of Bifidobacterium longum JDM301.</title>
        <authorList>
            <person name="Wei Y.X."/>
            <person name="Zhang Z.Y."/>
            <person name="Liu C."/>
            <person name="Zhu Y.Z."/>
            <person name="Zhu Y.Q."/>
            <person name="Zheng H."/>
            <person name="Zhao G.P."/>
            <person name="Wang S."/>
            <person name="Guo X.K."/>
        </authorList>
    </citation>
    <scope>NUCLEOTIDE SEQUENCE [LARGE SCALE GENOMIC DNA]</scope>
    <source>
        <strain evidence="2 3">JDM301</strain>
    </source>
</reference>
<evidence type="ECO:0000313" key="2">
    <source>
        <dbReference type="EMBL" id="ADG99883.1"/>
    </source>
</evidence>
<feature type="transmembrane region" description="Helical" evidence="1">
    <location>
        <begin position="327"/>
        <end position="346"/>
    </location>
</feature>
<dbReference type="AlphaFoldDB" id="D6ZY88"/>
<dbReference type="KEGG" id="bll:BLJ_0404"/>